<dbReference type="PANTHER" id="PTHR46066:SF2">
    <property type="entry name" value="CHITINASE DOMAIN-CONTAINING PROTEIN 1"/>
    <property type="match status" value="1"/>
</dbReference>
<evidence type="ECO:0000313" key="4">
    <source>
        <dbReference type="Proteomes" id="UP001178662"/>
    </source>
</evidence>
<dbReference type="InterPro" id="IPR017853">
    <property type="entry name" value="GH"/>
</dbReference>
<keyword evidence="1" id="KW-0472">Membrane</keyword>
<dbReference type="InterPro" id="IPR011583">
    <property type="entry name" value="Chitinase_II/V-like_cat"/>
</dbReference>
<proteinExistence type="predicted"/>
<dbReference type="AlphaFoldDB" id="A0AA95JGB7"/>
<keyword evidence="3" id="KW-0378">Hydrolase</keyword>
<keyword evidence="4" id="KW-1185">Reference proteome</keyword>
<dbReference type="Gene3D" id="2.30.30.40">
    <property type="entry name" value="SH3 Domains"/>
    <property type="match status" value="1"/>
</dbReference>
<gene>
    <name evidence="3" type="ORF">P0Y55_03450</name>
</gene>
<dbReference type="Gene3D" id="3.30.457.10">
    <property type="entry name" value="Copper amine oxidase-like, N-terminal domain"/>
    <property type="match status" value="1"/>
</dbReference>
<accession>A0AA95JGB7</accession>
<evidence type="ECO:0000256" key="1">
    <source>
        <dbReference type="SAM" id="Phobius"/>
    </source>
</evidence>
<evidence type="ECO:0000259" key="2">
    <source>
        <dbReference type="PROSITE" id="PS51910"/>
    </source>
</evidence>
<dbReference type="InterPro" id="IPR029070">
    <property type="entry name" value="Chitinase_insertion_sf"/>
</dbReference>
<name>A0AA95JGB7_9BACL</name>
<protein>
    <submittedName>
        <fullName evidence="3">Glycosyl hydrolase family 18 protein</fullName>
    </submittedName>
</protein>
<dbReference type="PANTHER" id="PTHR46066">
    <property type="entry name" value="CHITINASE DOMAIN-CONTAINING PROTEIN 1 FAMILY MEMBER"/>
    <property type="match status" value="1"/>
</dbReference>
<dbReference type="Pfam" id="PF07833">
    <property type="entry name" value="Cu_amine_oxidN1"/>
    <property type="match status" value="1"/>
</dbReference>
<feature type="domain" description="GH18" evidence="2">
    <location>
        <begin position="249"/>
        <end position="583"/>
    </location>
</feature>
<dbReference type="EMBL" id="CP119317">
    <property type="protein sequence ID" value="WEK55149.1"/>
    <property type="molecule type" value="Genomic_DNA"/>
</dbReference>
<organism evidence="3 4">
    <name type="scientific">Candidatus Cohnella colombiensis</name>
    <dbReference type="NCBI Taxonomy" id="3121368"/>
    <lineage>
        <taxon>Bacteria</taxon>
        <taxon>Bacillati</taxon>
        <taxon>Bacillota</taxon>
        <taxon>Bacilli</taxon>
        <taxon>Bacillales</taxon>
        <taxon>Paenibacillaceae</taxon>
        <taxon>Cohnella</taxon>
    </lineage>
</organism>
<keyword evidence="1" id="KW-0812">Transmembrane</keyword>
<dbReference type="SMART" id="SM00636">
    <property type="entry name" value="Glyco_18"/>
    <property type="match status" value="1"/>
</dbReference>
<dbReference type="SUPFAM" id="SSF51445">
    <property type="entry name" value="(Trans)glycosidases"/>
    <property type="match status" value="1"/>
</dbReference>
<keyword evidence="1" id="KW-1133">Transmembrane helix</keyword>
<dbReference type="InterPro" id="IPR012854">
    <property type="entry name" value="Cu_amine_oxidase-like_N"/>
</dbReference>
<dbReference type="InterPro" id="IPR001223">
    <property type="entry name" value="Glyco_hydro18_cat"/>
</dbReference>
<feature type="transmembrane region" description="Helical" evidence="1">
    <location>
        <begin position="20"/>
        <end position="40"/>
    </location>
</feature>
<dbReference type="GO" id="GO:0008061">
    <property type="term" value="F:chitin binding"/>
    <property type="evidence" value="ECO:0007669"/>
    <property type="project" value="InterPro"/>
</dbReference>
<dbReference type="InterPro" id="IPR036582">
    <property type="entry name" value="Mao_N_sf"/>
</dbReference>
<dbReference type="Gene3D" id="3.10.50.10">
    <property type="match status" value="1"/>
</dbReference>
<evidence type="ECO:0000313" key="3">
    <source>
        <dbReference type="EMBL" id="WEK55149.1"/>
    </source>
</evidence>
<dbReference type="Gene3D" id="3.20.20.80">
    <property type="entry name" value="Glycosidases"/>
    <property type="match status" value="1"/>
</dbReference>
<dbReference type="GO" id="GO:0016787">
    <property type="term" value="F:hydrolase activity"/>
    <property type="evidence" value="ECO:0007669"/>
    <property type="project" value="UniProtKB-KW"/>
</dbReference>
<dbReference type="SUPFAM" id="SSF55383">
    <property type="entry name" value="Copper amine oxidase, domain N"/>
    <property type="match status" value="1"/>
</dbReference>
<dbReference type="GO" id="GO:0005975">
    <property type="term" value="P:carbohydrate metabolic process"/>
    <property type="evidence" value="ECO:0007669"/>
    <property type="project" value="InterPro"/>
</dbReference>
<dbReference type="Proteomes" id="UP001178662">
    <property type="component" value="Chromosome"/>
</dbReference>
<reference evidence="3" key="1">
    <citation type="submission" date="2023-03" db="EMBL/GenBank/DDBJ databases">
        <title>Andean soil-derived lignocellulolytic bacterial consortium as a source of novel taxa and putative plastic-active enzymes.</title>
        <authorList>
            <person name="Diaz-Garcia L."/>
            <person name="Chuvochina M."/>
            <person name="Feuerriegel G."/>
            <person name="Bunk B."/>
            <person name="Sproer C."/>
            <person name="Streit W.R."/>
            <person name="Rodriguez L.M."/>
            <person name="Overmann J."/>
            <person name="Jimenez D.J."/>
        </authorList>
    </citation>
    <scope>NUCLEOTIDE SEQUENCE</scope>
    <source>
        <strain evidence="3">MAG 2441</strain>
    </source>
</reference>
<dbReference type="Pfam" id="PF00704">
    <property type="entry name" value="Glyco_hydro_18"/>
    <property type="match status" value="1"/>
</dbReference>
<dbReference type="PROSITE" id="PS51910">
    <property type="entry name" value="GH18_2"/>
    <property type="match status" value="1"/>
</dbReference>
<sequence>MEITPMIEPRPQGKRSGLRFIMLLLIVFIVVAAAVLGWLASRPTPNKEMIIPSYMEKSSPIMIEGEWTHQYALGSGEGMLIPLSLAEQLFGEAVHYEAASESIILTTATQVLHFRTGQLDATLNRKSIELRFAATKESDNLYLPLAPLTELFGVKAEEGAESGIVTLQVPGQAVQHAVVPEDAAKPIQLRDGPADSFPIVEQLEAGADVLLWSESEGWYKAQSNASGHIGFISKTAVSLTSVETFAANTEIVEPFGAWKSAGERVNLTWEAVYSANPKTSEIGELQGVNVVSPTWFELTDGAGNIRSKADASYSAWAKARGIQVWALFSNGFEPNRTTEALSTYESRSTMIQQLLAYAKSFHLQGINIDFENVYTKDKENLIQFVRELTPLLHEMNLVVSIDVTAKSNSEMWSAFLDRRSLGAVVDYMMVMAYDEHWASSPIAGSVSSLSWAENSIKRILEEDDVPSRKLILGIPLYTRVWTETTKEDGSKKVSSKSIGMGSTQNIIKDQKLTPVFSEQTGQNYVEYTEDGALKKIWIEDATSIKARAELAKKYNLGGVATWRRGFETSNIWGVLDETLQSRP</sequence>